<name>A0A4U0EQP5_9FLAO</name>
<dbReference type="AlphaFoldDB" id="A0A4U0EQP5"/>
<reference evidence="1 2" key="1">
    <citation type="submission" date="2019-04" db="EMBL/GenBank/DDBJ databases">
        <title>Lacinutrix sp. nov., isolated from marine water.</title>
        <authorList>
            <person name="Kim W."/>
        </authorList>
    </citation>
    <scope>NUCLEOTIDE SEQUENCE [LARGE SCALE GENOMIC DNA]</scope>
    <source>
        <strain evidence="1 2">CAU 1491</strain>
    </source>
</reference>
<dbReference type="Gene3D" id="3.30.420.250">
    <property type="match status" value="1"/>
</dbReference>
<dbReference type="Pfam" id="PF12864">
    <property type="entry name" value="DUF3822"/>
    <property type="match status" value="1"/>
</dbReference>
<comment type="caution">
    <text evidence="1">The sequence shown here is derived from an EMBL/GenBank/DDBJ whole genome shotgun (WGS) entry which is preliminary data.</text>
</comment>
<proteinExistence type="predicted"/>
<gene>
    <name evidence="1" type="ORF">E5167_11895</name>
</gene>
<organism evidence="1 2">
    <name type="scientific">Pontimicrobium aquaticum</name>
    <dbReference type="NCBI Taxonomy" id="2565367"/>
    <lineage>
        <taxon>Bacteria</taxon>
        <taxon>Pseudomonadati</taxon>
        <taxon>Bacteroidota</taxon>
        <taxon>Flavobacteriia</taxon>
        <taxon>Flavobacteriales</taxon>
        <taxon>Flavobacteriaceae</taxon>
        <taxon>Pontimicrobium</taxon>
    </lineage>
</organism>
<protein>
    <submittedName>
        <fullName evidence="1">DUF3822 family protein</fullName>
    </submittedName>
</protein>
<dbReference type="InterPro" id="IPR024213">
    <property type="entry name" value="DUF3822"/>
</dbReference>
<sequence length="265" mass="30741">MLENNVLSIQVSLSGLSFCILNSYTKSISYYKNFSFPKKGTPSKVLDTLTHVFNTETVLKQPFKTITVVHENELSTLVPKSLFNEEHLADYLKFNAKILRSDFITYDEISANESVNIYVPYININNYLFENFGEFEFKHFSTIVLENILNLEKNATNTKMYAHICNNHFEIIVVKNGQLQLFNTFEYSTKEDFIYYLLFTAEQLQLNPEAFQLVLLGNVSTENELFKIAYTYVRNVSVLKNNTAYTLNENVDEKCMTNFVLLNSF</sequence>
<dbReference type="Gene3D" id="3.30.420.260">
    <property type="match status" value="1"/>
</dbReference>
<evidence type="ECO:0000313" key="1">
    <source>
        <dbReference type="EMBL" id="TJY34016.1"/>
    </source>
</evidence>
<keyword evidence="2" id="KW-1185">Reference proteome</keyword>
<dbReference type="EMBL" id="SUPL01000006">
    <property type="protein sequence ID" value="TJY34016.1"/>
    <property type="molecule type" value="Genomic_DNA"/>
</dbReference>
<dbReference type="OrthoDB" id="658622at2"/>
<evidence type="ECO:0000313" key="2">
    <source>
        <dbReference type="Proteomes" id="UP000307657"/>
    </source>
</evidence>
<dbReference type="CDD" id="cd24013">
    <property type="entry name" value="ASKHA_ATPase_BT3980-like"/>
    <property type="match status" value="1"/>
</dbReference>
<accession>A0A4U0EQP5</accession>
<dbReference type="Proteomes" id="UP000307657">
    <property type="component" value="Unassembled WGS sequence"/>
</dbReference>